<organism evidence="1 2">
    <name type="scientific">Popillia japonica</name>
    <name type="common">Japanese beetle</name>
    <dbReference type="NCBI Taxonomy" id="7064"/>
    <lineage>
        <taxon>Eukaryota</taxon>
        <taxon>Metazoa</taxon>
        <taxon>Ecdysozoa</taxon>
        <taxon>Arthropoda</taxon>
        <taxon>Hexapoda</taxon>
        <taxon>Insecta</taxon>
        <taxon>Pterygota</taxon>
        <taxon>Neoptera</taxon>
        <taxon>Endopterygota</taxon>
        <taxon>Coleoptera</taxon>
        <taxon>Polyphaga</taxon>
        <taxon>Scarabaeiformia</taxon>
        <taxon>Scarabaeidae</taxon>
        <taxon>Rutelinae</taxon>
        <taxon>Popillia</taxon>
    </lineage>
</organism>
<dbReference type="Proteomes" id="UP001458880">
    <property type="component" value="Unassembled WGS sequence"/>
</dbReference>
<gene>
    <name evidence="1" type="ORF">QE152_g33733</name>
</gene>
<accession>A0AAW1IW12</accession>
<feature type="non-terminal residue" evidence="1">
    <location>
        <position position="1"/>
    </location>
</feature>
<dbReference type="EMBL" id="JASPKY010000521">
    <property type="protein sequence ID" value="KAK9694115.1"/>
    <property type="molecule type" value="Genomic_DNA"/>
</dbReference>
<name>A0AAW1IW12_POPJA</name>
<evidence type="ECO:0000313" key="2">
    <source>
        <dbReference type="Proteomes" id="UP001458880"/>
    </source>
</evidence>
<proteinExistence type="predicted"/>
<comment type="caution">
    <text evidence="1">The sequence shown here is derived from an EMBL/GenBank/DDBJ whole genome shotgun (WGS) entry which is preliminary data.</text>
</comment>
<protein>
    <submittedName>
        <fullName evidence="1">Uncharacterized protein</fullName>
    </submittedName>
</protein>
<dbReference type="AlphaFoldDB" id="A0AAW1IW12"/>
<evidence type="ECO:0000313" key="1">
    <source>
        <dbReference type="EMBL" id="KAK9694115.1"/>
    </source>
</evidence>
<reference evidence="1 2" key="1">
    <citation type="journal article" date="2024" name="BMC Genomics">
        <title>De novo assembly and annotation of Popillia japonica's genome with initial clues to its potential as an invasive pest.</title>
        <authorList>
            <person name="Cucini C."/>
            <person name="Boschi S."/>
            <person name="Funari R."/>
            <person name="Cardaioli E."/>
            <person name="Iannotti N."/>
            <person name="Marturano G."/>
            <person name="Paoli F."/>
            <person name="Bruttini M."/>
            <person name="Carapelli A."/>
            <person name="Frati F."/>
            <person name="Nardi F."/>
        </authorList>
    </citation>
    <scope>NUCLEOTIDE SEQUENCE [LARGE SCALE GENOMIC DNA]</scope>
    <source>
        <strain evidence="1">DMR45628</strain>
    </source>
</reference>
<sequence>DYHVYKLKYFLKLTLRYLNFNDGTKSSFGIKIISFIYKGGNKGR</sequence>
<keyword evidence="2" id="KW-1185">Reference proteome</keyword>